<dbReference type="Gene3D" id="3.30.430.20">
    <property type="entry name" value="Gnk2 domain, C-X8-C-X2-C motif"/>
    <property type="match status" value="2"/>
</dbReference>
<dbReference type="PANTHER" id="PTHR32080:SF6">
    <property type="entry name" value="PLASMODESMATA-LOCATED PROTEIN 4"/>
    <property type="match status" value="1"/>
</dbReference>
<comment type="subcellular location">
    <subcellularLocation>
        <location evidence="7">Cell junction</location>
        <location evidence="7">Plasmodesma</location>
    </subcellularLocation>
    <subcellularLocation>
        <location evidence="1">Cell membrane</location>
        <topology evidence="1">Single-pass type I membrane protein</topology>
    </subcellularLocation>
</comment>
<keyword evidence="4" id="KW-0677">Repeat</keyword>
<keyword evidence="3 10" id="KW-0732">Signal</keyword>
<reference evidence="13" key="1">
    <citation type="submission" date="2025-08" db="UniProtKB">
        <authorList>
            <consortium name="RefSeq"/>
        </authorList>
    </citation>
    <scope>IDENTIFICATION</scope>
    <source>
        <tissue evidence="13">Seedling</tissue>
    </source>
</reference>
<dbReference type="AlphaFoldDB" id="A0A6P3ZB17"/>
<keyword evidence="5" id="KW-0965">Cell junction</keyword>
<dbReference type="GO" id="GO:0010497">
    <property type="term" value="P:plasmodesmata-mediated intercellular transport"/>
    <property type="evidence" value="ECO:0007669"/>
    <property type="project" value="TreeGrafter"/>
</dbReference>
<evidence type="ECO:0000256" key="2">
    <source>
        <dbReference type="ARBA" id="ARBA00022581"/>
    </source>
</evidence>
<dbReference type="Pfam" id="PF01657">
    <property type="entry name" value="Stress-antifung"/>
    <property type="match status" value="2"/>
</dbReference>
<evidence type="ECO:0000256" key="4">
    <source>
        <dbReference type="ARBA" id="ARBA00022737"/>
    </source>
</evidence>
<evidence type="ECO:0000259" key="11">
    <source>
        <dbReference type="PROSITE" id="PS51473"/>
    </source>
</evidence>
<evidence type="ECO:0000256" key="6">
    <source>
        <dbReference type="ARBA" id="ARBA00023157"/>
    </source>
</evidence>
<evidence type="ECO:0000256" key="1">
    <source>
        <dbReference type="ARBA" id="ARBA00004251"/>
    </source>
</evidence>
<evidence type="ECO:0000256" key="3">
    <source>
        <dbReference type="ARBA" id="ARBA00022729"/>
    </source>
</evidence>
<dbReference type="GeneID" id="107412318"/>
<dbReference type="InterPro" id="IPR038408">
    <property type="entry name" value="GNK2_sf"/>
</dbReference>
<dbReference type="GO" id="GO:0009506">
    <property type="term" value="C:plasmodesma"/>
    <property type="evidence" value="ECO:0007669"/>
    <property type="project" value="UniProtKB-SubCell"/>
</dbReference>
<dbReference type="KEGG" id="zju:107412318"/>
<organism evidence="12 13">
    <name type="scientific">Ziziphus jujuba</name>
    <name type="common">Chinese jujube</name>
    <name type="synonym">Ziziphus sativa</name>
    <dbReference type="NCBI Taxonomy" id="326968"/>
    <lineage>
        <taxon>Eukaryota</taxon>
        <taxon>Viridiplantae</taxon>
        <taxon>Streptophyta</taxon>
        <taxon>Embryophyta</taxon>
        <taxon>Tracheophyta</taxon>
        <taxon>Spermatophyta</taxon>
        <taxon>Magnoliopsida</taxon>
        <taxon>eudicotyledons</taxon>
        <taxon>Gunneridae</taxon>
        <taxon>Pentapetalae</taxon>
        <taxon>rosids</taxon>
        <taxon>fabids</taxon>
        <taxon>Rosales</taxon>
        <taxon>Rhamnaceae</taxon>
        <taxon>Paliureae</taxon>
        <taxon>Ziziphus</taxon>
    </lineage>
</organism>
<dbReference type="Proteomes" id="UP001652623">
    <property type="component" value="Chromosome 10"/>
</dbReference>
<evidence type="ECO:0000256" key="7">
    <source>
        <dbReference type="ARBA" id="ARBA00024184"/>
    </source>
</evidence>
<keyword evidence="9" id="KW-0812">Transmembrane</keyword>
<feature type="chain" id="PRO_5045705886" evidence="10">
    <location>
        <begin position="32"/>
        <end position="296"/>
    </location>
</feature>
<evidence type="ECO:0000256" key="8">
    <source>
        <dbReference type="ARBA" id="ARBA00038393"/>
    </source>
</evidence>
<keyword evidence="12" id="KW-1185">Reference proteome</keyword>
<gene>
    <name evidence="13" type="primary">LOC107412318</name>
</gene>
<protein>
    <submittedName>
        <fullName evidence="13">Plasmodesmata-located protein 2</fullName>
    </submittedName>
</protein>
<dbReference type="InParanoid" id="A0A6P3ZB17"/>
<comment type="similarity">
    <text evidence="8">Belongs to the cysteine-rich repeat secretory protein family. Plasmodesmata-located proteins (PDLD) subfamily.</text>
</comment>
<keyword evidence="2" id="KW-0945">Host-virus interaction</keyword>
<feature type="domain" description="Gnk2-homologous" evidence="11">
    <location>
        <begin position="145"/>
        <end position="246"/>
    </location>
</feature>
<name>A0A6P3ZB17_ZIZJJ</name>
<accession>A0A6P3ZB17</accession>
<evidence type="ECO:0000313" key="12">
    <source>
        <dbReference type="Proteomes" id="UP001652623"/>
    </source>
</evidence>
<dbReference type="PROSITE" id="PS51473">
    <property type="entry name" value="GNK2"/>
    <property type="match status" value="2"/>
</dbReference>
<evidence type="ECO:0000256" key="9">
    <source>
        <dbReference type="SAM" id="Phobius"/>
    </source>
</evidence>
<dbReference type="InterPro" id="IPR051378">
    <property type="entry name" value="Cell2Cell_Antifungal"/>
</dbReference>
<keyword evidence="9" id="KW-0472">Membrane</keyword>
<dbReference type="InterPro" id="IPR002902">
    <property type="entry name" value="GNK2"/>
</dbReference>
<dbReference type="RefSeq" id="XP_015875555.2">
    <property type="nucleotide sequence ID" value="XM_016020069.4"/>
</dbReference>
<keyword evidence="6" id="KW-1015">Disulfide bond</keyword>
<evidence type="ECO:0000313" key="13">
    <source>
        <dbReference type="RefSeq" id="XP_015875555.2"/>
    </source>
</evidence>
<dbReference type="PANTHER" id="PTHR32080">
    <property type="entry name" value="ANTIFUNGAL PROTEIN GINKBILOBIN-2-LIKE"/>
    <property type="match status" value="1"/>
</dbReference>
<dbReference type="GO" id="GO:0046739">
    <property type="term" value="P:transport of virus in multicellular host"/>
    <property type="evidence" value="ECO:0007669"/>
    <property type="project" value="TreeGrafter"/>
</dbReference>
<feature type="transmembrane region" description="Helical" evidence="9">
    <location>
        <begin position="266"/>
        <end position="286"/>
    </location>
</feature>
<dbReference type="CDD" id="cd23509">
    <property type="entry name" value="Gnk2-like"/>
    <property type="match status" value="2"/>
</dbReference>
<proteinExistence type="inferred from homology"/>
<keyword evidence="9" id="KW-1133">Transmembrane helix</keyword>
<dbReference type="GO" id="GO:0005886">
    <property type="term" value="C:plasma membrane"/>
    <property type="evidence" value="ECO:0007669"/>
    <property type="project" value="UniProtKB-SubCell"/>
</dbReference>
<feature type="signal peptide" evidence="10">
    <location>
        <begin position="1"/>
        <end position="31"/>
    </location>
</feature>
<evidence type="ECO:0000256" key="10">
    <source>
        <dbReference type="SAM" id="SignalP"/>
    </source>
</evidence>
<feature type="domain" description="Gnk2-homologous" evidence="11">
    <location>
        <begin position="36"/>
        <end position="139"/>
    </location>
</feature>
<evidence type="ECO:0000256" key="5">
    <source>
        <dbReference type="ARBA" id="ARBA00022949"/>
    </source>
</evidence>
<sequence length="296" mass="32407">MDSTSKRALSLLSHALVLFICFSSFLQLARPISDHTNLLYKNCANQTFSSPNKSHLQTLSILFHELVSHSLHSKFFKTIEGDDDMSIFGLFQCRGDISNEDCGNCVNTLPDVSSSLCKESMAARVQLYGCYMRYEPEGVSNMLLKHELVHKICGESKQVIPGFEEMRNGAFAALENAIETSGEQGFYKTKFKSMEVAAQCEADLEVCACGECVSSAVQIADVECGGAASGQIYLNQCFITYSYNFLPNGQATSGNSKSNNGNLKKVAIVLGGLAALGFGLIILLFIKARMKKEEDY</sequence>